<gene>
    <name evidence="3" type="primary">aroH_1</name>
    <name evidence="3" type="ORF">GCM10010255_35230</name>
</gene>
<dbReference type="Pfam" id="PF07736">
    <property type="entry name" value="CM_1"/>
    <property type="match status" value="1"/>
</dbReference>
<dbReference type="PANTHER" id="PTHR21164:SF0">
    <property type="entry name" value="CHORISMATE MUTASE AROH"/>
    <property type="match status" value="1"/>
</dbReference>
<accession>A0ABN3IB27</accession>
<keyword evidence="2" id="KW-0057">Aromatic amino acid biosynthesis</keyword>
<dbReference type="EMBL" id="BAAASE010000004">
    <property type="protein sequence ID" value="GAA2399590.1"/>
    <property type="molecule type" value="Genomic_DNA"/>
</dbReference>
<dbReference type="PANTHER" id="PTHR21164">
    <property type="entry name" value="CHORISMATE MUTASE"/>
    <property type="match status" value="1"/>
</dbReference>
<evidence type="ECO:0000256" key="1">
    <source>
        <dbReference type="NCBIfam" id="TIGR01796"/>
    </source>
</evidence>
<proteinExistence type="predicted"/>
<dbReference type="NCBIfam" id="TIGR01796">
    <property type="entry name" value="CM_mono_aroH"/>
    <property type="match status" value="1"/>
</dbReference>
<dbReference type="RefSeq" id="WP_086848872.1">
    <property type="nucleotide sequence ID" value="NZ_BAAASE010000004.1"/>
</dbReference>
<dbReference type="PROSITE" id="PS51167">
    <property type="entry name" value="CHORISMATE_MUT_1"/>
    <property type="match status" value="1"/>
</dbReference>
<keyword evidence="4" id="KW-1185">Reference proteome</keyword>
<evidence type="ECO:0000313" key="4">
    <source>
        <dbReference type="Proteomes" id="UP001499986"/>
    </source>
</evidence>
<dbReference type="EC" id="5.4.99.5" evidence="1 2"/>
<evidence type="ECO:0000256" key="2">
    <source>
        <dbReference type="PROSITE-ProRule" id="PRU00514"/>
    </source>
</evidence>
<dbReference type="InterPro" id="IPR008243">
    <property type="entry name" value="Chorismate_mutase_AroH"/>
</dbReference>
<sequence>MSVRAIRGAVQVERDDPGLLRDGVQLLIKEVMSANALDPDALISMVFTATPDLVSAFPAAGARELGLVDLPLMCARELDVKGALPRTVRLLAHVETDRGKSQIRHVYLGGAAELRPDLARPDPTRTEHGRADAG</sequence>
<organism evidence="3 4">
    <name type="scientific">Streptomyces coeruleofuscus</name>
    <dbReference type="NCBI Taxonomy" id="66879"/>
    <lineage>
        <taxon>Bacteria</taxon>
        <taxon>Bacillati</taxon>
        <taxon>Actinomycetota</taxon>
        <taxon>Actinomycetes</taxon>
        <taxon>Kitasatosporales</taxon>
        <taxon>Streptomycetaceae</taxon>
        <taxon>Streptomyces</taxon>
    </lineage>
</organism>
<dbReference type="PIRSF" id="PIRSF005965">
    <property type="entry name" value="Chor_mut_AroH"/>
    <property type="match status" value="1"/>
</dbReference>
<evidence type="ECO:0000313" key="3">
    <source>
        <dbReference type="EMBL" id="GAA2399590.1"/>
    </source>
</evidence>
<dbReference type="SUPFAM" id="SSF55298">
    <property type="entry name" value="YjgF-like"/>
    <property type="match status" value="1"/>
</dbReference>
<protein>
    <recommendedName>
        <fullName evidence="1 2">chorismate mutase</fullName>
        <ecNumber evidence="1 2">5.4.99.5</ecNumber>
    </recommendedName>
</protein>
<keyword evidence="2" id="KW-0413">Isomerase</keyword>
<dbReference type="Gene3D" id="3.30.1330.40">
    <property type="entry name" value="RutC-like"/>
    <property type="match status" value="1"/>
</dbReference>
<dbReference type="Proteomes" id="UP001499986">
    <property type="component" value="Unassembled WGS sequence"/>
</dbReference>
<comment type="caution">
    <text evidence="3">The sequence shown here is derived from an EMBL/GenBank/DDBJ whole genome shotgun (WGS) entry which is preliminary data.</text>
</comment>
<dbReference type="CDD" id="cd02185">
    <property type="entry name" value="AroH"/>
    <property type="match status" value="1"/>
</dbReference>
<name>A0ABN3IB27_9ACTN</name>
<comment type="catalytic activity">
    <reaction evidence="2">
        <text>chorismate = prephenate</text>
        <dbReference type="Rhea" id="RHEA:13897"/>
        <dbReference type="ChEBI" id="CHEBI:29748"/>
        <dbReference type="ChEBI" id="CHEBI:29934"/>
        <dbReference type="EC" id="5.4.99.5"/>
    </reaction>
</comment>
<keyword evidence="2" id="KW-0028">Amino-acid biosynthesis</keyword>
<reference evidence="3 4" key="1">
    <citation type="journal article" date="2019" name="Int. J. Syst. Evol. Microbiol.">
        <title>The Global Catalogue of Microorganisms (GCM) 10K type strain sequencing project: providing services to taxonomists for standard genome sequencing and annotation.</title>
        <authorList>
            <consortium name="The Broad Institute Genomics Platform"/>
            <consortium name="The Broad Institute Genome Sequencing Center for Infectious Disease"/>
            <person name="Wu L."/>
            <person name="Ma J."/>
        </authorList>
    </citation>
    <scope>NUCLEOTIDE SEQUENCE [LARGE SCALE GENOMIC DNA]</scope>
    <source>
        <strain evidence="3 4">JCM 4358</strain>
    </source>
</reference>
<dbReference type="InterPro" id="IPR035959">
    <property type="entry name" value="RutC-like_sf"/>
</dbReference>